<accession>A0A6L2LK59</accession>
<sequence>MSLSLQNEPLTSGKLCNINAKESWELFEDLTLCDNESWNDLRDFAKPVKAISFPQYVSSISDSHLIKFENQVQRLMEAHLALTTAMENPEQAFLKYASSRTDKARERLVSNFMASQDARLSNYKVDFKQQQSEMTNKINTVLKAITDRIVGALPRDTVKNPKLNVNSTTSVLSARSYPIEDPQCSTHTYERERYGNPEDTDIITHNEEQRDTPQLELKDTTVVDNLGPNMNDEGIEWLDVEEPLDLVDTSEESVYESLIKDYLQMPYMDPKKSELSSKVHDLLSSRIILSEDDYDRGCRKPSDLKDGLYRDTIMLGPEYVTGMDDEGQVT</sequence>
<evidence type="ECO:0000313" key="1">
    <source>
        <dbReference type="EMBL" id="GEU60634.1"/>
    </source>
</evidence>
<dbReference type="AlphaFoldDB" id="A0A6L2LK59"/>
<proteinExistence type="predicted"/>
<name>A0A6L2LK59_TANCI</name>
<protein>
    <recommendedName>
        <fullName evidence="2">MAK10-like protein</fullName>
    </recommendedName>
</protein>
<comment type="caution">
    <text evidence="1">The sequence shown here is derived from an EMBL/GenBank/DDBJ whole genome shotgun (WGS) entry which is preliminary data.</text>
</comment>
<organism evidence="1">
    <name type="scientific">Tanacetum cinerariifolium</name>
    <name type="common">Dalmatian daisy</name>
    <name type="synonym">Chrysanthemum cinerariifolium</name>
    <dbReference type="NCBI Taxonomy" id="118510"/>
    <lineage>
        <taxon>Eukaryota</taxon>
        <taxon>Viridiplantae</taxon>
        <taxon>Streptophyta</taxon>
        <taxon>Embryophyta</taxon>
        <taxon>Tracheophyta</taxon>
        <taxon>Spermatophyta</taxon>
        <taxon>Magnoliopsida</taxon>
        <taxon>eudicotyledons</taxon>
        <taxon>Gunneridae</taxon>
        <taxon>Pentapetalae</taxon>
        <taxon>asterids</taxon>
        <taxon>campanulids</taxon>
        <taxon>Asterales</taxon>
        <taxon>Asteraceae</taxon>
        <taxon>Asteroideae</taxon>
        <taxon>Anthemideae</taxon>
        <taxon>Anthemidinae</taxon>
        <taxon>Tanacetum</taxon>
    </lineage>
</organism>
<evidence type="ECO:0008006" key="2">
    <source>
        <dbReference type="Google" id="ProtNLM"/>
    </source>
</evidence>
<gene>
    <name evidence="1" type="ORF">Tci_032612</name>
</gene>
<reference evidence="1" key="1">
    <citation type="journal article" date="2019" name="Sci. Rep.">
        <title>Draft genome of Tanacetum cinerariifolium, the natural source of mosquito coil.</title>
        <authorList>
            <person name="Yamashiro T."/>
            <person name="Shiraishi A."/>
            <person name="Satake H."/>
            <person name="Nakayama K."/>
        </authorList>
    </citation>
    <scope>NUCLEOTIDE SEQUENCE</scope>
</reference>
<dbReference type="EMBL" id="BKCJ010004369">
    <property type="protein sequence ID" value="GEU60634.1"/>
    <property type="molecule type" value="Genomic_DNA"/>
</dbReference>